<dbReference type="InterPro" id="IPR012327">
    <property type="entry name" value="MeTrfase_D12"/>
</dbReference>
<dbReference type="AlphaFoldDB" id="A0A2C6MK69"/>
<proteinExistence type="predicted"/>
<evidence type="ECO:0000313" key="7">
    <source>
        <dbReference type="Proteomes" id="UP000222564"/>
    </source>
</evidence>
<evidence type="ECO:0000256" key="4">
    <source>
        <dbReference type="ARBA" id="ARBA00022691"/>
    </source>
</evidence>
<protein>
    <recommendedName>
        <fullName evidence="1">site-specific DNA-methyltransferase (adenine-specific)</fullName>
        <ecNumber evidence="1">2.1.1.72</ecNumber>
    </recommendedName>
</protein>
<comment type="caution">
    <text evidence="6">The sequence shown here is derived from an EMBL/GenBank/DDBJ whole genome shotgun (WGS) entry which is preliminary data.</text>
</comment>
<keyword evidence="4" id="KW-0949">S-adenosyl-L-methionine</keyword>
<organism evidence="6 7">
    <name type="scientific">Desulforamulus profundi</name>
    <dbReference type="NCBI Taxonomy" id="1383067"/>
    <lineage>
        <taxon>Bacteria</taxon>
        <taxon>Bacillati</taxon>
        <taxon>Bacillota</taxon>
        <taxon>Clostridia</taxon>
        <taxon>Eubacteriales</taxon>
        <taxon>Peptococcaceae</taxon>
        <taxon>Desulforamulus</taxon>
    </lineage>
</organism>
<dbReference type="Gene3D" id="3.40.50.150">
    <property type="entry name" value="Vaccinia Virus protein VP39"/>
    <property type="match status" value="2"/>
</dbReference>
<dbReference type="GO" id="GO:0043565">
    <property type="term" value="F:sequence-specific DNA binding"/>
    <property type="evidence" value="ECO:0007669"/>
    <property type="project" value="TreeGrafter"/>
</dbReference>
<dbReference type="InterPro" id="IPR002052">
    <property type="entry name" value="DNA_methylase_N6_adenine_CS"/>
</dbReference>
<dbReference type="InterPro" id="IPR029063">
    <property type="entry name" value="SAM-dependent_MTases_sf"/>
</dbReference>
<dbReference type="EC" id="2.1.1.72" evidence="1"/>
<dbReference type="GO" id="GO:0032259">
    <property type="term" value="P:methylation"/>
    <property type="evidence" value="ECO:0007669"/>
    <property type="project" value="UniProtKB-KW"/>
</dbReference>
<evidence type="ECO:0000256" key="2">
    <source>
        <dbReference type="ARBA" id="ARBA00022603"/>
    </source>
</evidence>
<dbReference type="EMBL" id="AWQQ01000002">
    <property type="protein sequence ID" value="PHJ39946.1"/>
    <property type="molecule type" value="Genomic_DNA"/>
</dbReference>
<name>A0A2C6MK69_9FIRM</name>
<dbReference type="Proteomes" id="UP000222564">
    <property type="component" value="Unassembled WGS sequence"/>
</dbReference>
<accession>A0A2C6MK69</accession>
<keyword evidence="7" id="KW-1185">Reference proteome</keyword>
<dbReference type="PANTHER" id="PTHR30481:SF4">
    <property type="entry name" value="SITE-SPECIFIC DNA-METHYLTRANSFERASE (ADENINE-SPECIFIC)"/>
    <property type="match status" value="1"/>
</dbReference>
<sequence length="271" mass="31550">MKMNIAPVLKYPGSKWKLADWIVSHLPKHTTYLEPFFGSGAIFFNKIPSKVETINDIDGNVVNLFRVIREKPEELARLVEFTPWARDEYYLSYEKSGDLLEDARRFLVRCWQAWGVSTNRKTGWRSDIKGRSDSGYSCPKQWTSVPQRIIQCANRLRQAQIENEHFSKLIPRYALPNVLIYCDPPYPVSTKSQKLYAHEMTDTEHLNLLDLLDRHPGPVLLSGYACHLYDTRLQHWERRTTKALAEGGREREEILWINPIAAEEVCGLRLF</sequence>
<evidence type="ECO:0000256" key="5">
    <source>
        <dbReference type="ARBA" id="ARBA00047942"/>
    </source>
</evidence>
<gene>
    <name evidence="6" type="ORF">P378_00050</name>
</gene>
<reference evidence="6 7" key="1">
    <citation type="submission" date="2013-09" db="EMBL/GenBank/DDBJ databases">
        <title>Biodegradation of hydrocarbons in the deep terrestrial subsurface : characterization of a microbial consortium composed of two Desulfotomaculum species originating from a deep geological formation.</title>
        <authorList>
            <person name="Aullo T."/>
            <person name="Berlendis S."/>
            <person name="Lascourreges J.-F."/>
            <person name="Dessort D."/>
            <person name="Saint-Laurent S."/>
            <person name="Schraauwers B."/>
            <person name="Mas J."/>
            <person name="Magot M."/>
            <person name="Ranchou-Peyruse A."/>
        </authorList>
    </citation>
    <scope>NUCLEOTIDE SEQUENCE [LARGE SCALE GENOMIC DNA]</scope>
    <source>
        <strain evidence="6 7">Bs107</strain>
    </source>
</reference>
<dbReference type="Pfam" id="PF02086">
    <property type="entry name" value="MethyltransfD12"/>
    <property type="match status" value="1"/>
</dbReference>
<keyword evidence="2 6" id="KW-0489">Methyltransferase</keyword>
<dbReference type="PIRSF" id="PIRSF000398">
    <property type="entry name" value="M_m6A_EcoRV"/>
    <property type="match status" value="1"/>
</dbReference>
<dbReference type="GO" id="GO:0009307">
    <property type="term" value="P:DNA restriction-modification system"/>
    <property type="evidence" value="ECO:0007669"/>
    <property type="project" value="InterPro"/>
</dbReference>
<evidence type="ECO:0000256" key="1">
    <source>
        <dbReference type="ARBA" id="ARBA00011900"/>
    </source>
</evidence>
<dbReference type="GO" id="GO:1904047">
    <property type="term" value="F:S-adenosyl-L-methionine binding"/>
    <property type="evidence" value="ECO:0007669"/>
    <property type="project" value="TreeGrafter"/>
</dbReference>
<dbReference type="PROSITE" id="PS00092">
    <property type="entry name" value="N6_MTASE"/>
    <property type="match status" value="1"/>
</dbReference>
<dbReference type="GO" id="GO:0009007">
    <property type="term" value="F:site-specific DNA-methyltransferase (adenine-specific) activity"/>
    <property type="evidence" value="ECO:0007669"/>
    <property type="project" value="UniProtKB-EC"/>
</dbReference>
<dbReference type="PANTHER" id="PTHR30481">
    <property type="entry name" value="DNA ADENINE METHYLASE"/>
    <property type="match status" value="1"/>
</dbReference>
<dbReference type="SUPFAM" id="SSF53335">
    <property type="entry name" value="S-adenosyl-L-methionine-dependent methyltransferases"/>
    <property type="match status" value="1"/>
</dbReference>
<dbReference type="PRINTS" id="PR00505">
    <property type="entry name" value="D12N6MTFRASE"/>
</dbReference>
<keyword evidence="3 6" id="KW-0808">Transferase</keyword>
<dbReference type="GO" id="GO:0006298">
    <property type="term" value="P:mismatch repair"/>
    <property type="evidence" value="ECO:0007669"/>
    <property type="project" value="TreeGrafter"/>
</dbReference>
<evidence type="ECO:0000256" key="3">
    <source>
        <dbReference type="ARBA" id="ARBA00022679"/>
    </source>
</evidence>
<dbReference type="InterPro" id="IPR012263">
    <property type="entry name" value="M_m6A_EcoRV"/>
</dbReference>
<evidence type="ECO:0000313" key="6">
    <source>
        <dbReference type="EMBL" id="PHJ39946.1"/>
    </source>
</evidence>
<comment type="catalytic activity">
    <reaction evidence="5">
        <text>a 2'-deoxyadenosine in DNA + S-adenosyl-L-methionine = an N(6)-methyl-2'-deoxyadenosine in DNA + S-adenosyl-L-homocysteine + H(+)</text>
        <dbReference type="Rhea" id="RHEA:15197"/>
        <dbReference type="Rhea" id="RHEA-COMP:12418"/>
        <dbReference type="Rhea" id="RHEA-COMP:12419"/>
        <dbReference type="ChEBI" id="CHEBI:15378"/>
        <dbReference type="ChEBI" id="CHEBI:57856"/>
        <dbReference type="ChEBI" id="CHEBI:59789"/>
        <dbReference type="ChEBI" id="CHEBI:90615"/>
        <dbReference type="ChEBI" id="CHEBI:90616"/>
        <dbReference type="EC" id="2.1.1.72"/>
    </reaction>
</comment>